<evidence type="ECO:0000313" key="7">
    <source>
        <dbReference type="Proteomes" id="UP000033540"/>
    </source>
</evidence>
<dbReference type="PANTHER" id="PTHR31306:SF5">
    <property type="entry name" value="ALPHA-1,6-MANNOSYLTRANSFERASE MNN10-RELATED"/>
    <property type="match status" value="1"/>
</dbReference>
<comment type="caution">
    <text evidence="6">The sequence shown here is derived from an EMBL/GenBank/DDBJ whole genome shotgun (WGS) entry which is preliminary data.</text>
</comment>
<keyword evidence="5" id="KW-1133">Transmembrane helix</keyword>
<sequence>MKAPSQLSEYWCWVPEWPPNSGVATSTSQPRTMNTGPKQILDTLTQNLIAKQVSQGILTLRQVAFSKSDIRIHEVDSQAATSLGDVYNSLLQERRPCAAQRAASTGTMDMSRHQIICGAQRPITTPTCCMFGFIRAWHGYVLTMALEYGGGRDELVLVGFLTDAGAEDVVEGSSGGTRFEMESGGGWSSPGLTTGSGSSTPHSGFLSPNPLGPNGISWAAAKAKSDEVRGYPSFSTRNNGFFSRSKRRISATLPSFRVSSRSPNGYIDKDDFGRGRPFSPGRSWRSCGFGRTMLRRRRLRLLIALILVLVGYFYFWTAFLERYRRSSFGGGSKFVIILESNLEGGVMELKGAREWAVERNSIRNKQEYAKQWGYELEVVNMLAKKRYSHEWRESWEKVDIIRETMRKYPHAEWFWWVDLNTWIVESSYSLQDHIFNRLGEISYRDINVYNPLNISHPPTGAYLDDVSRSPVGDGDPSSIQMVLSQDCSGFSLGSFFMRRSVWSERLLDIWWDPVMYEQKHMEWEHKEQDALEYLYTNEPWIRSHVGFLPQRYMNSYPPGACGDGGDPDIHFVEGAGDFMVNLAGCGYGRDCWSELWEYRRISQAINRPWRERVEDKVTELYEKFFGRQDNSPQS</sequence>
<evidence type="ECO:0000256" key="4">
    <source>
        <dbReference type="SAM" id="MobiDB-lite"/>
    </source>
</evidence>
<feature type="region of interest" description="Disordered" evidence="4">
    <location>
        <begin position="171"/>
        <end position="206"/>
    </location>
</feature>
<dbReference type="Proteomes" id="UP000033540">
    <property type="component" value="Unassembled WGS sequence"/>
</dbReference>
<gene>
    <name evidence="6" type="ORF">P875_00021820</name>
</gene>
<dbReference type="Gene3D" id="1.10.1370.10">
    <property type="entry name" value="Neurolysin, domain 3"/>
    <property type="match status" value="1"/>
</dbReference>
<proteinExistence type="inferred from homology"/>
<dbReference type="STRING" id="1403190.A0A0F0IJL0"/>
<dbReference type="GO" id="GO:0000139">
    <property type="term" value="C:Golgi membrane"/>
    <property type="evidence" value="ECO:0007669"/>
    <property type="project" value="TreeGrafter"/>
</dbReference>
<feature type="compositionally biased region" description="Low complexity" evidence="4">
    <location>
        <begin position="189"/>
        <end position="204"/>
    </location>
</feature>
<keyword evidence="3 6" id="KW-0808">Transferase</keyword>
<comment type="similarity">
    <text evidence="1">Belongs to the glycosyltransferase 34 family.</text>
</comment>
<dbReference type="InterPro" id="IPR024077">
    <property type="entry name" value="Neurolysin/TOP_dom2"/>
</dbReference>
<dbReference type="AlphaFoldDB" id="A0A0F0IJL0"/>
<dbReference type="InterPro" id="IPR029044">
    <property type="entry name" value="Nucleotide-diphossugar_trans"/>
</dbReference>
<keyword evidence="2" id="KW-0328">Glycosyltransferase</keyword>
<dbReference type="GO" id="GO:0006487">
    <property type="term" value="P:protein N-linked glycosylation"/>
    <property type="evidence" value="ECO:0007669"/>
    <property type="project" value="TreeGrafter"/>
</dbReference>
<feature type="transmembrane region" description="Helical" evidence="5">
    <location>
        <begin position="301"/>
        <end position="319"/>
    </location>
</feature>
<evidence type="ECO:0000256" key="2">
    <source>
        <dbReference type="ARBA" id="ARBA00022676"/>
    </source>
</evidence>
<dbReference type="InterPro" id="IPR008630">
    <property type="entry name" value="Glyco_trans_34"/>
</dbReference>
<accession>A0A0F0IJL0</accession>
<keyword evidence="5" id="KW-0812">Transmembrane</keyword>
<organism evidence="6 7">
    <name type="scientific">Aspergillus parasiticus (strain ATCC 56775 / NRRL 5862 / SRRC 143 / SU-1)</name>
    <dbReference type="NCBI Taxonomy" id="1403190"/>
    <lineage>
        <taxon>Eukaryota</taxon>
        <taxon>Fungi</taxon>
        <taxon>Dikarya</taxon>
        <taxon>Ascomycota</taxon>
        <taxon>Pezizomycotina</taxon>
        <taxon>Eurotiomycetes</taxon>
        <taxon>Eurotiomycetidae</taxon>
        <taxon>Eurotiales</taxon>
        <taxon>Aspergillaceae</taxon>
        <taxon>Aspergillus</taxon>
        <taxon>Aspergillus subgen. Circumdati</taxon>
    </lineage>
</organism>
<protein>
    <submittedName>
        <fullName evidence="6">Galactosyl transferase GMA12/MNN10 family protein</fullName>
    </submittedName>
</protein>
<name>A0A0F0IJL0_ASPPU</name>
<dbReference type="Pfam" id="PF05637">
    <property type="entry name" value="Glyco_transf_34"/>
    <property type="match status" value="1"/>
</dbReference>
<keyword evidence="5" id="KW-0472">Membrane</keyword>
<dbReference type="EMBL" id="JZEE01000325">
    <property type="protein sequence ID" value="KJK66058.1"/>
    <property type="molecule type" value="Genomic_DNA"/>
</dbReference>
<dbReference type="GO" id="GO:0016757">
    <property type="term" value="F:glycosyltransferase activity"/>
    <property type="evidence" value="ECO:0007669"/>
    <property type="project" value="UniProtKB-KW"/>
</dbReference>
<evidence type="ECO:0000256" key="3">
    <source>
        <dbReference type="ARBA" id="ARBA00022679"/>
    </source>
</evidence>
<dbReference type="PANTHER" id="PTHR31306">
    <property type="entry name" value="ALPHA-1,6-MANNOSYLTRANSFERASE MNN11-RELATED"/>
    <property type="match status" value="1"/>
</dbReference>
<dbReference type="FunFam" id="3.90.550.10:FF:000117">
    <property type="entry name" value="Glycosyltransferase family 34 protein"/>
    <property type="match status" value="1"/>
</dbReference>
<dbReference type="OrthoDB" id="407658at2759"/>
<dbReference type="Gene3D" id="3.90.550.10">
    <property type="entry name" value="Spore Coat Polysaccharide Biosynthesis Protein SpsA, Chain A"/>
    <property type="match status" value="1"/>
</dbReference>
<evidence type="ECO:0000256" key="5">
    <source>
        <dbReference type="SAM" id="Phobius"/>
    </source>
</evidence>
<evidence type="ECO:0000256" key="1">
    <source>
        <dbReference type="ARBA" id="ARBA00005664"/>
    </source>
</evidence>
<reference evidence="6 7" key="1">
    <citation type="submission" date="2015-02" db="EMBL/GenBank/DDBJ databases">
        <title>Draft genome sequence of Aspergillus parasiticus SU-1.</title>
        <authorList>
            <person name="Yu J."/>
            <person name="Fedorova N."/>
            <person name="Yin Y."/>
            <person name="Losada L."/>
            <person name="Zafar N."/>
            <person name="Taujale R."/>
            <person name="Ehrlich K.C."/>
            <person name="Bhatnagar D."/>
            <person name="Cleveland T.E."/>
            <person name="Bennett J.W."/>
            <person name="Nierman W.C."/>
        </authorList>
    </citation>
    <scope>NUCLEOTIDE SEQUENCE [LARGE SCALE GENOMIC DNA]</scope>
    <source>
        <strain evidence="7">ATCC 56775 / NRRL 5862 / SRRC 143 / SU-1</strain>
    </source>
</reference>
<evidence type="ECO:0000313" key="6">
    <source>
        <dbReference type="EMBL" id="KJK66058.1"/>
    </source>
</evidence>